<dbReference type="PANTHER" id="PTHR43044:SF1">
    <property type="entry name" value="QUINOL:CYTOCHROME C OXIDOREDUCTASE QUINONE-BINDING SUBUNIT 2"/>
    <property type="match status" value="1"/>
</dbReference>
<feature type="transmembrane region" description="Helical" evidence="1">
    <location>
        <begin position="12"/>
        <end position="32"/>
    </location>
</feature>
<feature type="transmembrane region" description="Helical" evidence="1">
    <location>
        <begin position="337"/>
        <end position="359"/>
    </location>
</feature>
<feature type="transmembrane region" description="Helical" evidence="1">
    <location>
        <begin position="379"/>
        <end position="399"/>
    </location>
</feature>
<keyword evidence="1" id="KW-0812">Transmembrane</keyword>
<name>A0ABU1AHV3_9BACT</name>
<dbReference type="PANTHER" id="PTHR43044">
    <property type="match status" value="1"/>
</dbReference>
<dbReference type="Proteomes" id="UP001243717">
    <property type="component" value="Unassembled WGS sequence"/>
</dbReference>
<keyword evidence="1" id="KW-1133">Transmembrane helix</keyword>
<reference evidence="2 3" key="1">
    <citation type="submission" date="2023-04" db="EMBL/GenBank/DDBJ databases">
        <title>A novel bacteria isolated from coastal sediment.</title>
        <authorList>
            <person name="Liu X.-J."/>
            <person name="Du Z.-J."/>
        </authorList>
    </citation>
    <scope>NUCLEOTIDE SEQUENCE [LARGE SCALE GENOMIC DNA]</scope>
    <source>
        <strain evidence="2 3">SDUM461004</strain>
    </source>
</reference>
<proteinExistence type="predicted"/>
<feature type="transmembrane region" description="Helical" evidence="1">
    <location>
        <begin position="44"/>
        <end position="69"/>
    </location>
</feature>
<gene>
    <name evidence="2" type="ORF">QEH59_07145</name>
</gene>
<feature type="transmembrane region" description="Helical" evidence="1">
    <location>
        <begin position="144"/>
        <end position="166"/>
    </location>
</feature>
<evidence type="ECO:0000313" key="3">
    <source>
        <dbReference type="Proteomes" id="UP001243717"/>
    </source>
</evidence>
<evidence type="ECO:0000256" key="1">
    <source>
        <dbReference type="SAM" id="Phobius"/>
    </source>
</evidence>
<dbReference type="RefSeq" id="WP_308984677.1">
    <property type="nucleotide sequence ID" value="NZ_JARXIC010000009.1"/>
</dbReference>
<evidence type="ECO:0008006" key="4">
    <source>
        <dbReference type="Google" id="ProtNLM"/>
    </source>
</evidence>
<organism evidence="2 3">
    <name type="scientific">Thalassobacterium sedimentorum</name>
    <dbReference type="NCBI Taxonomy" id="3041258"/>
    <lineage>
        <taxon>Bacteria</taxon>
        <taxon>Pseudomonadati</taxon>
        <taxon>Verrucomicrobiota</taxon>
        <taxon>Opitutia</taxon>
        <taxon>Puniceicoccales</taxon>
        <taxon>Coraliomargaritaceae</taxon>
        <taxon>Thalassobacterium</taxon>
    </lineage>
</organism>
<keyword evidence="3" id="KW-1185">Reference proteome</keyword>
<evidence type="ECO:0000313" key="2">
    <source>
        <dbReference type="EMBL" id="MDQ8194194.1"/>
    </source>
</evidence>
<feature type="transmembrane region" description="Helical" evidence="1">
    <location>
        <begin position="308"/>
        <end position="330"/>
    </location>
</feature>
<feature type="transmembrane region" description="Helical" evidence="1">
    <location>
        <begin position="89"/>
        <end position="107"/>
    </location>
</feature>
<feature type="transmembrane region" description="Helical" evidence="1">
    <location>
        <begin position="260"/>
        <end position="282"/>
    </location>
</feature>
<keyword evidence="1" id="KW-0472">Membrane</keyword>
<sequence length="423" mass="48236">MSSDTTNSKGNNVGLIALVVGIVGIVIALFGFKQGWDNGDVRPIMSWLIGIGFWLSIAIGMLFLTQIWYVFHARWPTIIRRQCEHGMAAFPYLLVLFLPLLAIPFLHENPGLLWKWMDGHNALPGHGTVGEDPLYQWKSPFLNIPFFAIRAVGIFGVFILVSGLLRRWSFNTDTTGDVNNLHNARRLSSLGLFLTSIAMTLGAIDWFKSLEYHWFSTMYGVWFFAASMRAAISALLILCVILAAKGYLKGILKQAHRYDLGCLMLTFTIFWTYISFSQYFLIYSANIPEETFWYNIREMNFDGTRNSWWWVSMGLIFGHFLTPFLCLLWYKTKVVVWRTVLVACWILAFHVLDLYWNIVPGKMVTPDHGPGYLVRQFSISPYDIAALIGIGGICIFAMCRSMKKAEPIPVRDPNILTSLNYTE</sequence>
<protein>
    <recommendedName>
        <fullName evidence="4">Quinol:cytochrome C oxidoreductase</fullName>
    </recommendedName>
</protein>
<feature type="transmembrane region" description="Helical" evidence="1">
    <location>
        <begin position="187"/>
        <end position="207"/>
    </location>
</feature>
<comment type="caution">
    <text evidence="2">The sequence shown here is derived from an EMBL/GenBank/DDBJ whole genome shotgun (WGS) entry which is preliminary data.</text>
</comment>
<accession>A0ABU1AHV3</accession>
<feature type="transmembrane region" description="Helical" evidence="1">
    <location>
        <begin position="219"/>
        <end position="248"/>
    </location>
</feature>
<dbReference type="EMBL" id="JARXIC010000009">
    <property type="protein sequence ID" value="MDQ8194194.1"/>
    <property type="molecule type" value="Genomic_DNA"/>
</dbReference>